<keyword evidence="1" id="KW-1133">Transmembrane helix</keyword>
<feature type="transmembrane region" description="Helical" evidence="1">
    <location>
        <begin position="42"/>
        <end position="62"/>
    </location>
</feature>
<gene>
    <name evidence="2" type="ORF">METZ01_LOCUS513935</name>
</gene>
<reference evidence="2" key="1">
    <citation type="submission" date="2018-05" db="EMBL/GenBank/DDBJ databases">
        <authorList>
            <person name="Lanie J.A."/>
            <person name="Ng W.-L."/>
            <person name="Kazmierczak K.M."/>
            <person name="Andrzejewski T.M."/>
            <person name="Davidsen T.M."/>
            <person name="Wayne K.J."/>
            <person name="Tettelin H."/>
            <person name="Glass J.I."/>
            <person name="Rusch D."/>
            <person name="Podicherti R."/>
            <person name="Tsui H.-C.T."/>
            <person name="Winkler M.E."/>
        </authorList>
    </citation>
    <scope>NUCLEOTIDE SEQUENCE</scope>
</reference>
<evidence type="ECO:0000256" key="1">
    <source>
        <dbReference type="SAM" id="Phobius"/>
    </source>
</evidence>
<proteinExistence type="predicted"/>
<protein>
    <submittedName>
        <fullName evidence="2">Uncharacterized protein</fullName>
    </submittedName>
</protein>
<evidence type="ECO:0000313" key="2">
    <source>
        <dbReference type="EMBL" id="SVE61081.1"/>
    </source>
</evidence>
<accession>A0A383EWD1</accession>
<dbReference type="EMBL" id="UINC01229390">
    <property type="protein sequence ID" value="SVE61081.1"/>
    <property type="molecule type" value="Genomic_DNA"/>
</dbReference>
<keyword evidence="1" id="KW-0812">Transmembrane</keyword>
<dbReference type="AlphaFoldDB" id="A0A383EWD1"/>
<feature type="non-terminal residue" evidence="2">
    <location>
        <position position="93"/>
    </location>
</feature>
<keyword evidence="1" id="KW-0472">Membrane</keyword>
<sequence length="93" mass="10424">MAVVYFYYVLSSDKIISMPVSVNQHKITYCIHQQKGLMSRNVNLSLLAIIFFLSGCAGAAGISRSQCGSQQYCNRHITYWQNAIDAVVKTNFP</sequence>
<organism evidence="2">
    <name type="scientific">marine metagenome</name>
    <dbReference type="NCBI Taxonomy" id="408172"/>
    <lineage>
        <taxon>unclassified sequences</taxon>
        <taxon>metagenomes</taxon>
        <taxon>ecological metagenomes</taxon>
    </lineage>
</organism>
<name>A0A383EWD1_9ZZZZ</name>